<evidence type="ECO:0000313" key="1">
    <source>
        <dbReference type="EMBL" id="MCC5465408.1"/>
    </source>
</evidence>
<dbReference type="Proteomes" id="UP001165492">
    <property type="component" value="Unassembled WGS sequence"/>
</dbReference>
<comment type="caution">
    <text evidence="1">The sequence shown here is derived from an EMBL/GenBank/DDBJ whole genome shotgun (WGS) entry which is preliminary data.</text>
</comment>
<evidence type="ECO:0000313" key="2">
    <source>
        <dbReference type="Proteomes" id="UP001165492"/>
    </source>
</evidence>
<keyword evidence="2" id="KW-1185">Reference proteome</keyword>
<dbReference type="PANTHER" id="PTHR38460">
    <property type="entry name" value="TAUTOMERASE YOLI-RELATED"/>
    <property type="match status" value="1"/>
</dbReference>
<dbReference type="InterPro" id="IPR037479">
    <property type="entry name" value="Tauto_MSAD"/>
</dbReference>
<dbReference type="RefSeq" id="WP_229534662.1">
    <property type="nucleotide sequence ID" value="NZ_JAJHJB010000009.1"/>
</dbReference>
<dbReference type="InterPro" id="IPR014347">
    <property type="entry name" value="Tautomerase/MIF_sf"/>
</dbReference>
<accession>A0ABS8HQG5</accession>
<reference evidence="1" key="1">
    <citation type="submission" date="2021-11" db="EMBL/GenBank/DDBJ databases">
        <title>Description of a new species Pelosinus isolated from the bottom sediments of Lake Baikal.</title>
        <authorList>
            <person name="Zakharyuk A."/>
        </authorList>
    </citation>
    <scope>NUCLEOTIDE SEQUENCE</scope>
    <source>
        <strain evidence="1">Bkl1</strain>
    </source>
</reference>
<protein>
    <submittedName>
        <fullName evidence="1">Tautomerase family protein</fullName>
    </submittedName>
</protein>
<dbReference type="SUPFAM" id="SSF55331">
    <property type="entry name" value="Tautomerase/MIF"/>
    <property type="match status" value="1"/>
</dbReference>
<sequence>MPFVRISLPKHLSQGTKKATSEAVHKSLIKEFNIPEDDYFHIVEELDKTQIFFPKSYLGITHTENIIFVQIFAGEGRTFEQKRRLYAQIAKNISLTTEILMSDIIIILIENSGKENWSFGFGEIQEPKHLLKGDLLYDNK</sequence>
<dbReference type="EMBL" id="JAJHJB010000009">
    <property type="protein sequence ID" value="MCC5465408.1"/>
    <property type="molecule type" value="Genomic_DNA"/>
</dbReference>
<name>A0ABS8HQG5_9FIRM</name>
<dbReference type="Pfam" id="PF14552">
    <property type="entry name" value="Tautomerase_2"/>
    <property type="match status" value="1"/>
</dbReference>
<proteinExistence type="predicted"/>
<dbReference type="PANTHER" id="PTHR38460:SF1">
    <property type="entry name" value="TAUTOMERASE YOLI-RELATED"/>
    <property type="match status" value="1"/>
</dbReference>
<dbReference type="Gene3D" id="3.30.429.10">
    <property type="entry name" value="Macrophage Migration Inhibitory Factor"/>
    <property type="match status" value="1"/>
</dbReference>
<organism evidence="1 2">
    <name type="scientific">Pelosinus baikalensis</name>
    <dbReference type="NCBI Taxonomy" id="2892015"/>
    <lineage>
        <taxon>Bacteria</taxon>
        <taxon>Bacillati</taxon>
        <taxon>Bacillota</taxon>
        <taxon>Negativicutes</taxon>
        <taxon>Selenomonadales</taxon>
        <taxon>Sporomusaceae</taxon>
        <taxon>Pelosinus</taxon>
    </lineage>
</organism>
<gene>
    <name evidence="1" type="ORF">LMF89_08545</name>
</gene>